<dbReference type="AlphaFoldDB" id="A0A848B8X8"/>
<evidence type="ECO:0000313" key="2">
    <source>
        <dbReference type="EMBL" id="NMD99698.1"/>
    </source>
</evidence>
<dbReference type="Gene3D" id="3.40.1550.10">
    <property type="entry name" value="CheC-like"/>
    <property type="match status" value="1"/>
</dbReference>
<dbReference type="Proteomes" id="UP000543804">
    <property type="component" value="Unassembled WGS sequence"/>
</dbReference>
<evidence type="ECO:0000313" key="3">
    <source>
        <dbReference type="Proteomes" id="UP000543804"/>
    </source>
</evidence>
<accession>A0A848B8X8</accession>
<keyword evidence="3" id="KW-1185">Reference proteome</keyword>
<comment type="caution">
    <text evidence="2">The sequence shown here is derived from an EMBL/GenBank/DDBJ whole genome shotgun (WGS) entry which is preliminary data.</text>
</comment>
<evidence type="ECO:0000256" key="1">
    <source>
        <dbReference type="ARBA" id="ARBA00022500"/>
    </source>
</evidence>
<dbReference type="EMBL" id="JABAFA010000048">
    <property type="protein sequence ID" value="NMD99698.1"/>
    <property type="molecule type" value="Genomic_DNA"/>
</dbReference>
<name>A0A848B8X8_9FIRM</name>
<gene>
    <name evidence="2" type="ORF">HF878_09565</name>
</gene>
<dbReference type="SUPFAM" id="SSF103039">
    <property type="entry name" value="CheC-like"/>
    <property type="match status" value="1"/>
</dbReference>
<dbReference type="RefSeq" id="WP_019542629.1">
    <property type="nucleotide sequence ID" value="NZ_JABAFA010000048.1"/>
</dbReference>
<dbReference type="InterPro" id="IPR028976">
    <property type="entry name" value="CheC-like_sf"/>
</dbReference>
<dbReference type="GO" id="GO:0006935">
    <property type="term" value="P:chemotaxis"/>
    <property type="evidence" value="ECO:0007669"/>
    <property type="project" value="UniProtKB-KW"/>
</dbReference>
<proteinExistence type="predicted"/>
<reference evidence="2 3" key="1">
    <citation type="submission" date="2020-04" db="EMBL/GenBank/DDBJ databases">
        <authorList>
            <person name="Hitch T.C.A."/>
            <person name="Wylensek D."/>
            <person name="Clavel T."/>
        </authorList>
    </citation>
    <scope>NUCLEOTIDE SEQUENCE [LARGE SCALE GENOMIC DNA]</scope>
    <source>
        <strain evidence="2 3">PG-130-P53-12</strain>
    </source>
</reference>
<organism evidence="2 3">
    <name type="scientific">Selenomonas bovis</name>
    <dbReference type="NCBI Taxonomy" id="416586"/>
    <lineage>
        <taxon>Bacteria</taxon>
        <taxon>Bacillati</taxon>
        <taxon>Bacillota</taxon>
        <taxon>Negativicutes</taxon>
        <taxon>Selenomonadales</taxon>
        <taxon>Selenomonadaceae</taxon>
        <taxon>Selenomonas</taxon>
    </lineage>
</organism>
<sequence length="215" mass="23639">MSCIEYSQRLLNAGLLTPKELPAILSGEVSEQALRERFGKQPPDTHPARSAVLQAAKGLRDIEQEVTAYADYAELFTASLYRFLKLSSLVIPQCLDASVLEDAPHTWAVAQHITGDVSIVNGIIARDEVFLALARRYGGDAVEDLKGDATDALEEFLNVVNGLYIVELANRKIEPDLDFPLANEDVIPRGSHQLLLRIYTEAGDFVLVLSTDAFL</sequence>
<keyword evidence="1" id="KW-0145">Chemotaxis</keyword>
<protein>
    <submittedName>
        <fullName evidence="2">Chemotaxis protein CheX</fullName>
    </submittedName>
</protein>